<protein>
    <recommendedName>
        <fullName evidence="3">SEFIR domain-containing protein</fullName>
    </recommendedName>
</protein>
<dbReference type="PROSITE" id="PS51534">
    <property type="entry name" value="SEFIR"/>
    <property type="match status" value="1"/>
</dbReference>
<organism evidence="4 5">
    <name type="scientific">Leucothrix pacifica</name>
    <dbReference type="NCBI Taxonomy" id="1247513"/>
    <lineage>
        <taxon>Bacteria</taxon>
        <taxon>Pseudomonadati</taxon>
        <taxon>Pseudomonadota</taxon>
        <taxon>Gammaproteobacteria</taxon>
        <taxon>Thiotrichales</taxon>
        <taxon>Thiotrichaceae</taxon>
        <taxon>Leucothrix</taxon>
    </lineage>
</organism>
<dbReference type="OrthoDB" id="5623591at2"/>
<keyword evidence="2" id="KW-0812">Transmembrane</keyword>
<dbReference type="Pfam" id="PF08357">
    <property type="entry name" value="SEFIR"/>
    <property type="match status" value="1"/>
</dbReference>
<accession>A0A317C8I8</accession>
<reference evidence="4 5" key="1">
    <citation type="submission" date="2018-05" db="EMBL/GenBank/DDBJ databases">
        <title>Leucothrix arctica sp. nov., isolated from Arctic seawater.</title>
        <authorList>
            <person name="Choi A."/>
            <person name="Baek K."/>
        </authorList>
    </citation>
    <scope>NUCLEOTIDE SEQUENCE [LARGE SCALE GENOMIC DNA]</scope>
    <source>
        <strain evidence="4 5">JCM 18388</strain>
    </source>
</reference>
<dbReference type="InterPro" id="IPR035897">
    <property type="entry name" value="Toll_tir_struct_dom_sf"/>
</dbReference>
<keyword evidence="5" id="KW-1185">Reference proteome</keyword>
<feature type="region of interest" description="Disordered" evidence="1">
    <location>
        <begin position="171"/>
        <end position="194"/>
    </location>
</feature>
<feature type="transmembrane region" description="Helical" evidence="2">
    <location>
        <begin position="210"/>
        <end position="231"/>
    </location>
</feature>
<proteinExistence type="predicted"/>
<dbReference type="Gene3D" id="3.40.50.11530">
    <property type="match status" value="1"/>
</dbReference>
<evidence type="ECO:0000259" key="3">
    <source>
        <dbReference type="PROSITE" id="PS51534"/>
    </source>
</evidence>
<evidence type="ECO:0000256" key="1">
    <source>
        <dbReference type="SAM" id="MobiDB-lite"/>
    </source>
</evidence>
<keyword evidence="2" id="KW-1133">Transmembrane helix</keyword>
<feature type="compositionally biased region" description="Polar residues" evidence="1">
    <location>
        <begin position="180"/>
        <end position="194"/>
    </location>
</feature>
<evidence type="ECO:0000313" key="4">
    <source>
        <dbReference type="EMBL" id="PWQ92630.1"/>
    </source>
</evidence>
<dbReference type="Proteomes" id="UP000245539">
    <property type="component" value="Unassembled WGS sequence"/>
</dbReference>
<dbReference type="EMBL" id="QGKM01000079">
    <property type="protein sequence ID" value="PWQ92630.1"/>
    <property type="molecule type" value="Genomic_DNA"/>
</dbReference>
<evidence type="ECO:0000256" key="2">
    <source>
        <dbReference type="SAM" id="Phobius"/>
    </source>
</evidence>
<gene>
    <name evidence="4" type="ORF">DKW60_20045</name>
</gene>
<dbReference type="SUPFAM" id="SSF52200">
    <property type="entry name" value="Toll/Interleukin receptor TIR domain"/>
    <property type="match status" value="1"/>
</dbReference>
<dbReference type="AlphaFoldDB" id="A0A317C8I8"/>
<feature type="domain" description="SEFIR" evidence="3">
    <location>
        <begin position="9"/>
        <end position="147"/>
    </location>
</feature>
<sequence>MIPMSDSKTPLVFISYSHDSEAHKTFVCSIADQLRKDGLDCQIDQYINGFPPEGWQRWMETQVEDADFVLLVCTEKYLQRYRGQDPDGGRGVNFEGVVISQTLYDAYYRNTKFIPVIPQGGGLEYVPLPLKGYSTYTLPTDYTALYRVLTGQHATPALEIGELVALSEAERTPMKDKTSGADTSGAQGVSNTNESAQVTAGKGMSETMKAAYIGAGAALLAAIITGLFALLNPSDNTVTGKCGSVITGSVGGSVSVNCDEGETN</sequence>
<name>A0A317C8I8_9GAMM</name>
<comment type="caution">
    <text evidence="4">The sequence shown here is derived from an EMBL/GenBank/DDBJ whole genome shotgun (WGS) entry which is preliminary data.</text>
</comment>
<dbReference type="InterPro" id="IPR013568">
    <property type="entry name" value="SEFIR_dom"/>
</dbReference>
<keyword evidence="2" id="KW-0472">Membrane</keyword>
<evidence type="ECO:0000313" key="5">
    <source>
        <dbReference type="Proteomes" id="UP000245539"/>
    </source>
</evidence>